<evidence type="ECO:0000256" key="1">
    <source>
        <dbReference type="SAM" id="SignalP"/>
    </source>
</evidence>
<protein>
    <recommendedName>
        <fullName evidence="4">SnoaL-like domain-containing protein</fullName>
    </recommendedName>
</protein>
<dbReference type="Proteomes" id="UP001221757">
    <property type="component" value="Unassembled WGS sequence"/>
</dbReference>
<evidence type="ECO:0000313" key="3">
    <source>
        <dbReference type="Proteomes" id="UP001221757"/>
    </source>
</evidence>
<feature type="signal peptide" evidence="1">
    <location>
        <begin position="1"/>
        <end position="25"/>
    </location>
</feature>
<sequence>MRFSISTLPIFAALATVLAAPSTDARPNLVARAQEDLTLWFEDAIISIFPNHTGWATSYPQYFDQSVVASFNQATYNFTTLRGLYGVFNGLMAASGYDEFAVAFTSTTIFPSPSDAGGIAVATGILRGYKNGTLVETATDGLFASISIVDGERKFTEWHEISNFLF</sequence>
<keyword evidence="3" id="KW-1185">Reference proteome</keyword>
<dbReference type="AlphaFoldDB" id="A0AAD7DMM6"/>
<accession>A0AAD7DMM6</accession>
<dbReference type="EMBL" id="JARKIE010000040">
    <property type="protein sequence ID" value="KAJ7694870.1"/>
    <property type="molecule type" value="Genomic_DNA"/>
</dbReference>
<gene>
    <name evidence="2" type="ORF">B0H17DRAFT_1199022</name>
</gene>
<feature type="chain" id="PRO_5042108000" description="SnoaL-like domain-containing protein" evidence="1">
    <location>
        <begin position="26"/>
        <end position="166"/>
    </location>
</feature>
<proteinExistence type="predicted"/>
<reference evidence="2" key="1">
    <citation type="submission" date="2023-03" db="EMBL/GenBank/DDBJ databases">
        <title>Massive genome expansion in bonnet fungi (Mycena s.s.) driven by repeated elements and novel gene families across ecological guilds.</title>
        <authorList>
            <consortium name="Lawrence Berkeley National Laboratory"/>
            <person name="Harder C.B."/>
            <person name="Miyauchi S."/>
            <person name="Viragh M."/>
            <person name="Kuo A."/>
            <person name="Thoen E."/>
            <person name="Andreopoulos B."/>
            <person name="Lu D."/>
            <person name="Skrede I."/>
            <person name="Drula E."/>
            <person name="Henrissat B."/>
            <person name="Morin E."/>
            <person name="Kohler A."/>
            <person name="Barry K."/>
            <person name="LaButti K."/>
            <person name="Morin E."/>
            <person name="Salamov A."/>
            <person name="Lipzen A."/>
            <person name="Mereny Z."/>
            <person name="Hegedus B."/>
            <person name="Baldrian P."/>
            <person name="Stursova M."/>
            <person name="Weitz H."/>
            <person name="Taylor A."/>
            <person name="Grigoriev I.V."/>
            <person name="Nagy L.G."/>
            <person name="Martin F."/>
            <person name="Kauserud H."/>
        </authorList>
    </citation>
    <scope>NUCLEOTIDE SEQUENCE</scope>
    <source>
        <strain evidence="2">CBHHK067</strain>
    </source>
</reference>
<name>A0AAD7DMM6_MYCRO</name>
<organism evidence="2 3">
    <name type="scientific">Mycena rosella</name>
    <name type="common">Pink bonnet</name>
    <name type="synonym">Agaricus rosellus</name>
    <dbReference type="NCBI Taxonomy" id="1033263"/>
    <lineage>
        <taxon>Eukaryota</taxon>
        <taxon>Fungi</taxon>
        <taxon>Dikarya</taxon>
        <taxon>Basidiomycota</taxon>
        <taxon>Agaricomycotina</taxon>
        <taxon>Agaricomycetes</taxon>
        <taxon>Agaricomycetidae</taxon>
        <taxon>Agaricales</taxon>
        <taxon>Marasmiineae</taxon>
        <taxon>Mycenaceae</taxon>
        <taxon>Mycena</taxon>
    </lineage>
</organism>
<evidence type="ECO:0008006" key="4">
    <source>
        <dbReference type="Google" id="ProtNLM"/>
    </source>
</evidence>
<evidence type="ECO:0000313" key="2">
    <source>
        <dbReference type="EMBL" id="KAJ7694870.1"/>
    </source>
</evidence>
<keyword evidence="1" id="KW-0732">Signal</keyword>
<comment type="caution">
    <text evidence="2">The sequence shown here is derived from an EMBL/GenBank/DDBJ whole genome shotgun (WGS) entry which is preliminary data.</text>
</comment>